<dbReference type="RefSeq" id="XP_037167102.1">
    <property type="nucleotide sequence ID" value="XM_037305909.1"/>
</dbReference>
<evidence type="ECO:0000313" key="3">
    <source>
        <dbReference type="Proteomes" id="UP000578531"/>
    </source>
</evidence>
<sequence length="221" mass="25375">MTEKTTPLNLPFELRQQIWREVIGHHKYLHIRILHSLDDRSSQRLKHSVCARDSPEIYGHKALPNTSSSIPIHVGDLKQSIPMCLNRQKRLRNDVPQVSLRFLQTCRQVHGEVERLVYTTSTFSFGRPVLLWDFGSALTTTQKWSLHKVHLIIKNRLFTAEDFHDYSTMVSAIAILYGLKSLHVCVDMLDQVDKYLATGIRQSLKMTKVSVTIVLSDGESL</sequence>
<accession>A0A8H6FZP3</accession>
<dbReference type="EMBL" id="JACCJC010000012">
    <property type="protein sequence ID" value="KAF6237784.1"/>
    <property type="molecule type" value="Genomic_DNA"/>
</dbReference>
<feature type="domain" description="DUF7730" evidence="1">
    <location>
        <begin position="9"/>
        <end position="186"/>
    </location>
</feature>
<gene>
    <name evidence="2" type="ORF">HO173_003985</name>
</gene>
<dbReference type="InterPro" id="IPR056632">
    <property type="entry name" value="DUF7730"/>
</dbReference>
<dbReference type="Pfam" id="PF24864">
    <property type="entry name" value="DUF7730"/>
    <property type="match status" value="1"/>
</dbReference>
<dbReference type="GeneID" id="59285650"/>
<reference evidence="2 3" key="1">
    <citation type="journal article" date="2020" name="Genomics">
        <title>Complete, high-quality genomes from long-read metagenomic sequencing of two wolf lichen thalli reveals enigmatic genome architecture.</title>
        <authorList>
            <person name="McKenzie S.K."/>
            <person name="Walston R.F."/>
            <person name="Allen J.L."/>
        </authorList>
    </citation>
    <scope>NUCLEOTIDE SEQUENCE [LARGE SCALE GENOMIC DNA]</scope>
    <source>
        <strain evidence="2">WasteWater2</strain>
    </source>
</reference>
<comment type="caution">
    <text evidence="2">The sequence shown here is derived from an EMBL/GenBank/DDBJ whole genome shotgun (WGS) entry which is preliminary data.</text>
</comment>
<name>A0A8H6FZP3_9LECA</name>
<dbReference type="PANTHER" id="PTHR38790">
    <property type="entry name" value="2EXR DOMAIN-CONTAINING PROTEIN-RELATED"/>
    <property type="match status" value="1"/>
</dbReference>
<evidence type="ECO:0000313" key="2">
    <source>
        <dbReference type="EMBL" id="KAF6237784.1"/>
    </source>
</evidence>
<dbReference type="OrthoDB" id="4757095at2759"/>
<dbReference type="Proteomes" id="UP000578531">
    <property type="component" value="Unassembled WGS sequence"/>
</dbReference>
<evidence type="ECO:0000259" key="1">
    <source>
        <dbReference type="Pfam" id="PF24864"/>
    </source>
</evidence>
<dbReference type="PANTHER" id="PTHR38790:SF4">
    <property type="entry name" value="2EXR DOMAIN-CONTAINING PROTEIN"/>
    <property type="match status" value="1"/>
</dbReference>
<proteinExistence type="predicted"/>
<protein>
    <recommendedName>
        <fullName evidence="1">DUF7730 domain-containing protein</fullName>
    </recommendedName>
</protein>
<keyword evidence="3" id="KW-1185">Reference proteome</keyword>
<dbReference type="AlphaFoldDB" id="A0A8H6FZP3"/>
<organism evidence="2 3">
    <name type="scientific">Letharia columbiana</name>
    <dbReference type="NCBI Taxonomy" id="112416"/>
    <lineage>
        <taxon>Eukaryota</taxon>
        <taxon>Fungi</taxon>
        <taxon>Dikarya</taxon>
        <taxon>Ascomycota</taxon>
        <taxon>Pezizomycotina</taxon>
        <taxon>Lecanoromycetes</taxon>
        <taxon>OSLEUM clade</taxon>
        <taxon>Lecanoromycetidae</taxon>
        <taxon>Lecanorales</taxon>
        <taxon>Lecanorineae</taxon>
        <taxon>Parmeliaceae</taxon>
        <taxon>Letharia</taxon>
    </lineage>
</organism>